<reference evidence="2" key="1">
    <citation type="submission" date="2022-07" db="EMBL/GenBank/DDBJ databases">
        <authorList>
            <person name="Li W.-J."/>
            <person name="Deng Q.-Q."/>
        </authorList>
    </citation>
    <scope>NUCLEOTIDE SEQUENCE</scope>
    <source>
        <strain evidence="2">SYSU M60031</strain>
    </source>
</reference>
<dbReference type="PANTHER" id="PTHR12526">
    <property type="entry name" value="GLYCOSYLTRANSFERASE"/>
    <property type="match status" value="1"/>
</dbReference>
<evidence type="ECO:0000259" key="1">
    <source>
        <dbReference type="Pfam" id="PF00534"/>
    </source>
</evidence>
<dbReference type="Pfam" id="PF00534">
    <property type="entry name" value="Glycos_transf_1"/>
    <property type="match status" value="1"/>
</dbReference>
<sequence length="676" mass="78544">MNPSGLYFMKYKMDLISGGMTKAMLRRACMLSKHYEEIGLITFDFNPDYEYTLSRLKQAGLWQEGMKLYNLYEFLMGDCSRSSKAVHLHPPEEPGYIIRKDRKREGVYYCYRQGRKEKVKGYQNGQLQWIEYFGNGRSRDMRELYDREGRLRKRTCFHLKTKRVIWEWFFRPDGVCFLSCSYDAKTGKVKTCIWYNERNEVRKSFKSMRQLRDYVVQGFLRQREQPVVVADGRFAVHFMLGLKHPDVAKAAVLHSNHLQFPYEYGSSLVPGNEAIFTNLQRLDALIVLTERQAEDIRRRFGPLQTIHTIGHPVPAASALAERDPYKVVMAARYEGIKQIPHAIQAMRQVVRQVPQAKLEIWGFGEQEWKYKRLIRRLGLQEHVQVKGFTADIGAVYRQAAFSISTSKSEAFGMSLAESMNEGTPVISYNCKYGPADLIEHERNGLLIPGNRQTLAAAMIDLFANKDKTERLGLEAKASVSRLTEERVAEAWLQVLAEARLQQTRRVQLQNVEAICSFVQYEAAGITVKGHIRLPEKEATALVREHLQVGLQLRRHGELLDVHVPLTFFWDGHTVRFQGSISQIPDMERGRWLCCVSCTCLNFQQFVPLRLEEPVKLRVHRIQKAVVRVMGQHQYVHVRVYRSGIEQKQKMPQLLRRWISRYKAKVRDFIREARAAK</sequence>
<feature type="domain" description="Glycosyl transferase family 1" evidence="1">
    <location>
        <begin position="321"/>
        <end position="476"/>
    </location>
</feature>
<dbReference type="EMBL" id="JANCLT010000008">
    <property type="protein sequence ID" value="MCP8969969.1"/>
    <property type="molecule type" value="Genomic_DNA"/>
</dbReference>
<accession>A0AA42BRX4</accession>
<dbReference type="Proteomes" id="UP001156102">
    <property type="component" value="Unassembled WGS sequence"/>
</dbReference>
<protein>
    <submittedName>
        <fullName evidence="2">Glycosyltransferase</fullName>
        <ecNumber evidence="2">2.4.-.-</ecNumber>
    </submittedName>
</protein>
<dbReference type="AlphaFoldDB" id="A0AA42BRX4"/>
<dbReference type="PANTHER" id="PTHR12526:SF630">
    <property type="entry name" value="GLYCOSYLTRANSFERASE"/>
    <property type="match status" value="1"/>
</dbReference>
<keyword evidence="3" id="KW-1185">Reference proteome</keyword>
<dbReference type="Gene3D" id="3.40.50.2000">
    <property type="entry name" value="Glycogen Phosphorylase B"/>
    <property type="match status" value="3"/>
</dbReference>
<proteinExistence type="predicted"/>
<gene>
    <name evidence="2" type="ORF">NK662_15690</name>
</gene>
<comment type="caution">
    <text evidence="2">The sequence shown here is derived from an EMBL/GenBank/DDBJ whole genome shotgun (WGS) entry which is preliminary data.</text>
</comment>
<keyword evidence="2" id="KW-0328">Glycosyltransferase</keyword>
<evidence type="ECO:0000313" key="3">
    <source>
        <dbReference type="Proteomes" id="UP001156102"/>
    </source>
</evidence>
<dbReference type="InterPro" id="IPR001296">
    <property type="entry name" value="Glyco_trans_1"/>
</dbReference>
<keyword evidence="2" id="KW-0808">Transferase</keyword>
<dbReference type="SUPFAM" id="SSF53756">
    <property type="entry name" value="UDP-Glycosyltransferase/glycogen phosphorylase"/>
    <property type="match status" value="1"/>
</dbReference>
<organism evidence="2 3">
    <name type="scientific">Ectobacillus ponti</name>
    <dbReference type="NCBI Taxonomy" id="2961894"/>
    <lineage>
        <taxon>Bacteria</taxon>
        <taxon>Bacillati</taxon>
        <taxon>Bacillota</taxon>
        <taxon>Bacilli</taxon>
        <taxon>Bacillales</taxon>
        <taxon>Bacillaceae</taxon>
        <taxon>Ectobacillus</taxon>
    </lineage>
</organism>
<name>A0AA42BRX4_9BACI</name>
<evidence type="ECO:0000313" key="2">
    <source>
        <dbReference type="EMBL" id="MCP8969969.1"/>
    </source>
</evidence>
<dbReference type="EC" id="2.4.-.-" evidence="2"/>
<dbReference type="GO" id="GO:0016757">
    <property type="term" value="F:glycosyltransferase activity"/>
    <property type="evidence" value="ECO:0007669"/>
    <property type="project" value="UniProtKB-KW"/>
</dbReference>
<dbReference type="RefSeq" id="WP_254759887.1">
    <property type="nucleotide sequence ID" value="NZ_JANCLT010000008.1"/>
</dbReference>